<dbReference type="PANTHER" id="PTHR11895">
    <property type="entry name" value="TRANSAMIDASE"/>
    <property type="match status" value="1"/>
</dbReference>
<dbReference type="Proteomes" id="UP001597059">
    <property type="component" value="Unassembled WGS sequence"/>
</dbReference>
<dbReference type="RefSeq" id="WP_377369563.1">
    <property type="nucleotide sequence ID" value="NZ_JBHTMN010000018.1"/>
</dbReference>
<name>A0ABW4B3W0_9GAMM</name>
<proteinExistence type="predicted"/>
<dbReference type="SUPFAM" id="SSF75304">
    <property type="entry name" value="Amidase signature (AS) enzymes"/>
    <property type="match status" value="1"/>
</dbReference>
<reference evidence="3" key="1">
    <citation type="journal article" date="2019" name="Int. J. Syst. Evol. Microbiol.">
        <title>The Global Catalogue of Microorganisms (GCM) 10K type strain sequencing project: providing services to taxonomists for standard genome sequencing and annotation.</title>
        <authorList>
            <consortium name="The Broad Institute Genomics Platform"/>
            <consortium name="The Broad Institute Genome Sequencing Center for Infectious Disease"/>
            <person name="Wu L."/>
            <person name="Ma J."/>
        </authorList>
    </citation>
    <scope>NUCLEOTIDE SEQUENCE [LARGE SCALE GENOMIC DNA]</scope>
    <source>
        <strain evidence="3">JCM 30774</strain>
    </source>
</reference>
<comment type="caution">
    <text evidence="2">The sequence shown here is derived from an EMBL/GenBank/DDBJ whole genome shotgun (WGS) entry which is preliminary data.</text>
</comment>
<protein>
    <submittedName>
        <fullName evidence="2">Amidase family protein</fullName>
    </submittedName>
</protein>
<dbReference type="InterPro" id="IPR023631">
    <property type="entry name" value="Amidase_dom"/>
</dbReference>
<accession>A0ABW4B3W0</accession>
<gene>
    <name evidence="2" type="ORF">ACFQ45_16155</name>
</gene>
<feature type="domain" description="Amidase" evidence="1">
    <location>
        <begin position="43"/>
        <end position="403"/>
    </location>
</feature>
<dbReference type="Pfam" id="PF01425">
    <property type="entry name" value="Amidase"/>
    <property type="match status" value="1"/>
</dbReference>
<organism evidence="2 3">
    <name type="scientific">Rhodanobacter aciditrophus</name>
    <dbReference type="NCBI Taxonomy" id="1623218"/>
    <lineage>
        <taxon>Bacteria</taxon>
        <taxon>Pseudomonadati</taxon>
        <taxon>Pseudomonadota</taxon>
        <taxon>Gammaproteobacteria</taxon>
        <taxon>Lysobacterales</taxon>
        <taxon>Rhodanobacteraceae</taxon>
        <taxon>Rhodanobacter</taxon>
    </lineage>
</organism>
<sequence length="414" mass="44840">MSATFPWRNRGLASHLESLQERIEQADNSIFIDVFDLESLPSHEGELSGALVSIKSTFDVLGYPTTGGTKILNQGIAQANAEVVTRLISAGAKLVGHTNMTELAYSGLGLNPHYGTPDNPLLPGRIPGGSTSGGAVSVALNLADIALGTDTGGSLRIPAAFCGLTGFKPTQDSVSRQGCLPLSNELDSVGPIARDVATCRQAWEVLSGKQADETQDPIYLVVPTNFGFDDLDPIVKEGFEQALANIESLGIIVERRHIPQLDDYKELPVWQFSAVESRRAYQSLFDLSSDQLDPRVRKRMARGTEVSDEDFMQTCVLRDRIKGDYQAAERNTFLLMPTVACLPPTFESLEDDGVFDQMNLLCLRNTTLANVLDGCSISLPYQSQGMPIGIMLTACHGRDADLLAVAEKLETVFS</sequence>
<evidence type="ECO:0000259" key="1">
    <source>
        <dbReference type="Pfam" id="PF01425"/>
    </source>
</evidence>
<dbReference type="InterPro" id="IPR036928">
    <property type="entry name" value="AS_sf"/>
</dbReference>
<evidence type="ECO:0000313" key="3">
    <source>
        <dbReference type="Proteomes" id="UP001597059"/>
    </source>
</evidence>
<dbReference type="InterPro" id="IPR000120">
    <property type="entry name" value="Amidase"/>
</dbReference>
<evidence type="ECO:0000313" key="2">
    <source>
        <dbReference type="EMBL" id="MFD1384902.1"/>
    </source>
</evidence>
<dbReference type="PANTHER" id="PTHR11895:SF176">
    <property type="entry name" value="AMIDASE AMID-RELATED"/>
    <property type="match status" value="1"/>
</dbReference>
<keyword evidence="3" id="KW-1185">Reference proteome</keyword>
<dbReference type="Gene3D" id="3.90.1300.10">
    <property type="entry name" value="Amidase signature (AS) domain"/>
    <property type="match status" value="1"/>
</dbReference>
<dbReference type="EMBL" id="JBHTMN010000018">
    <property type="protein sequence ID" value="MFD1384902.1"/>
    <property type="molecule type" value="Genomic_DNA"/>
</dbReference>